<dbReference type="GO" id="GO:0000166">
    <property type="term" value="F:nucleotide binding"/>
    <property type="evidence" value="ECO:0007669"/>
    <property type="project" value="UniProtKB-KW"/>
</dbReference>
<keyword evidence="6" id="KW-0472">Membrane</keyword>
<dbReference type="SUPFAM" id="SSF55073">
    <property type="entry name" value="Nucleotide cyclase"/>
    <property type="match status" value="1"/>
</dbReference>
<dbReference type="GO" id="GO:0007168">
    <property type="term" value="P:receptor guanylyl cyclase signaling pathway"/>
    <property type="evidence" value="ECO:0007669"/>
    <property type="project" value="TreeGrafter"/>
</dbReference>
<dbReference type="InterPro" id="IPR018297">
    <property type="entry name" value="A/G_cyclase_CS"/>
</dbReference>
<evidence type="ECO:0000256" key="10">
    <source>
        <dbReference type="RuleBase" id="RU000405"/>
    </source>
</evidence>
<dbReference type="Gene3D" id="3.30.70.1230">
    <property type="entry name" value="Nucleotide cyclase"/>
    <property type="match status" value="1"/>
</dbReference>
<keyword evidence="4" id="KW-0547">Nucleotide-binding</keyword>
<keyword evidence="8" id="KW-0325">Glycoprotein</keyword>
<proteinExistence type="inferred from homology"/>
<evidence type="ECO:0000256" key="5">
    <source>
        <dbReference type="ARBA" id="ARBA00022989"/>
    </source>
</evidence>
<name>A0A914DB42_9BILA</name>
<evidence type="ECO:0000256" key="1">
    <source>
        <dbReference type="ARBA" id="ARBA00001436"/>
    </source>
</evidence>
<dbReference type="GO" id="GO:0035556">
    <property type="term" value="P:intracellular signal transduction"/>
    <property type="evidence" value="ECO:0007669"/>
    <property type="project" value="InterPro"/>
</dbReference>
<dbReference type="AlphaFoldDB" id="A0A914DB42"/>
<comment type="catalytic activity">
    <reaction evidence="1">
        <text>GTP = 3',5'-cyclic GMP + diphosphate</text>
        <dbReference type="Rhea" id="RHEA:13665"/>
        <dbReference type="ChEBI" id="CHEBI:33019"/>
        <dbReference type="ChEBI" id="CHEBI:37565"/>
        <dbReference type="ChEBI" id="CHEBI:57746"/>
        <dbReference type="EC" id="4.6.1.2"/>
    </reaction>
</comment>
<keyword evidence="7" id="KW-0675">Receptor</keyword>
<dbReference type="InterPro" id="IPR001054">
    <property type="entry name" value="A/G_cyclase"/>
</dbReference>
<comment type="subcellular location">
    <subcellularLocation>
        <location evidence="2">Membrane</location>
    </subcellularLocation>
</comment>
<dbReference type="SMART" id="SM00044">
    <property type="entry name" value="CYCc"/>
    <property type="match status" value="1"/>
</dbReference>
<dbReference type="PANTHER" id="PTHR11920:SF495">
    <property type="entry name" value="RECEPTOR-TYPE GUANYLATE CYCLASE GCY-7"/>
    <property type="match status" value="1"/>
</dbReference>
<evidence type="ECO:0000256" key="4">
    <source>
        <dbReference type="ARBA" id="ARBA00022741"/>
    </source>
</evidence>
<dbReference type="PANTHER" id="PTHR11920">
    <property type="entry name" value="GUANYLYL CYCLASE"/>
    <property type="match status" value="1"/>
</dbReference>
<dbReference type="GO" id="GO:0004016">
    <property type="term" value="F:adenylate cyclase activity"/>
    <property type="evidence" value="ECO:0007669"/>
    <property type="project" value="TreeGrafter"/>
</dbReference>
<dbReference type="CDD" id="cd07302">
    <property type="entry name" value="CHD"/>
    <property type="match status" value="1"/>
</dbReference>
<organism evidence="12 13">
    <name type="scientific">Acrobeloides nanus</name>
    <dbReference type="NCBI Taxonomy" id="290746"/>
    <lineage>
        <taxon>Eukaryota</taxon>
        <taxon>Metazoa</taxon>
        <taxon>Ecdysozoa</taxon>
        <taxon>Nematoda</taxon>
        <taxon>Chromadorea</taxon>
        <taxon>Rhabditida</taxon>
        <taxon>Tylenchina</taxon>
        <taxon>Cephalobomorpha</taxon>
        <taxon>Cephaloboidea</taxon>
        <taxon>Cephalobidae</taxon>
        <taxon>Acrobeloides</taxon>
    </lineage>
</organism>
<dbReference type="FunFam" id="3.30.70.1230:FF:000030">
    <property type="entry name" value="Si:ch211-215j19.12"/>
    <property type="match status" value="1"/>
</dbReference>
<keyword evidence="5" id="KW-1133">Transmembrane helix</keyword>
<accession>A0A914DB42</accession>
<evidence type="ECO:0000256" key="8">
    <source>
        <dbReference type="ARBA" id="ARBA00023180"/>
    </source>
</evidence>
<reference evidence="13" key="1">
    <citation type="submission" date="2022-11" db="UniProtKB">
        <authorList>
            <consortium name="WormBaseParasite"/>
        </authorList>
    </citation>
    <scope>IDENTIFICATION</scope>
</reference>
<evidence type="ECO:0000256" key="6">
    <source>
        <dbReference type="ARBA" id="ARBA00023136"/>
    </source>
</evidence>
<dbReference type="PROSITE" id="PS00452">
    <property type="entry name" value="GUANYLATE_CYCLASE_1"/>
    <property type="match status" value="1"/>
</dbReference>
<protein>
    <submittedName>
        <fullName evidence="13">Guanylate cyclase domain-containing protein</fullName>
    </submittedName>
</protein>
<evidence type="ECO:0000259" key="11">
    <source>
        <dbReference type="PROSITE" id="PS50125"/>
    </source>
</evidence>
<keyword evidence="9 10" id="KW-0456">Lyase</keyword>
<feature type="domain" description="Guanylate cyclase" evidence="11">
    <location>
        <begin position="146"/>
        <end position="270"/>
    </location>
</feature>
<evidence type="ECO:0000256" key="9">
    <source>
        <dbReference type="ARBA" id="ARBA00023239"/>
    </source>
</evidence>
<dbReference type="GO" id="GO:0001653">
    <property type="term" value="F:peptide receptor activity"/>
    <property type="evidence" value="ECO:0007669"/>
    <property type="project" value="TreeGrafter"/>
</dbReference>
<dbReference type="InterPro" id="IPR050401">
    <property type="entry name" value="Cyclic_nucleotide_synthase"/>
</dbReference>
<evidence type="ECO:0000256" key="7">
    <source>
        <dbReference type="ARBA" id="ARBA00023170"/>
    </source>
</evidence>
<dbReference type="GO" id="GO:0005886">
    <property type="term" value="C:plasma membrane"/>
    <property type="evidence" value="ECO:0007669"/>
    <property type="project" value="TreeGrafter"/>
</dbReference>
<comment type="similarity">
    <text evidence="10">Belongs to the adenylyl cyclase class-4/guanylyl cyclase family.</text>
</comment>
<dbReference type="InterPro" id="IPR029787">
    <property type="entry name" value="Nucleotide_cyclase"/>
</dbReference>
<keyword evidence="3" id="KW-0812">Transmembrane</keyword>
<dbReference type="WBParaSite" id="ACRNAN_scaffold2170.g10029.t1">
    <property type="protein sequence ID" value="ACRNAN_scaffold2170.g10029.t1"/>
    <property type="gene ID" value="ACRNAN_scaffold2170.g10029"/>
</dbReference>
<evidence type="ECO:0000256" key="3">
    <source>
        <dbReference type="ARBA" id="ARBA00022692"/>
    </source>
</evidence>
<keyword evidence="12" id="KW-1185">Reference proteome</keyword>
<evidence type="ECO:0000256" key="2">
    <source>
        <dbReference type="ARBA" id="ARBA00004370"/>
    </source>
</evidence>
<dbReference type="GO" id="GO:0004383">
    <property type="term" value="F:guanylate cyclase activity"/>
    <property type="evidence" value="ECO:0007669"/>
    <property type="project" value="UniProtKB-EC"/>
</dbReference>
<dbReference type="Pfam" id="PF00211">
    <property type="entry name" value="Guanylate_cyc"/>
    <property type="match status" value="1"/>
</dbReference>
<dbReference type="PROSITE" id="PS50125">
    <property type="entry name" value="GUANYLATE_CYCLASE_2"/>
    <property type="match status" value="1"/>
</dbReference>
<evidence type="ECO:0000313" key="12">
    <source>
        <dbReference type="Proteomes" id="UP000887540"/>
    </source>
</evidence>
<evidence type="ECO:0000313" key="13">
    <source>
        <dbReference type="WBParaSite" id="ACRNAN_scaffold2170.g10029.t1"/>
    </source>
</evidence>
<dbReference type="Proteomes" id="UP000887540">
    <property type="component" value="Unplaced"/>
</dbReference>
<sequence>MAQDGFRDANYLLSGYNSQGKLISYLSIQMITRIDNSTGTKIDDVNTTKLYTDASSTIWFNFGGVQPLSTPKCGFDELGCPNDVFEEYKAIFIEEVEKSVLSIRSHSKSISTTSTRYTWDSTRAINNIPIYIYRQEKVIGIKHEKTTIRLDEKDMTELRQVVNMLNDLYSVFDGIISERDVYKVETIGDGYLCVSGLPRRNGNEHAKNIADMALAFIKSLNRFSIPHLPGQTINLRIGIHTDTVVAGVVGLSMPRYCLFGDSVNTAARMESSGKPDKIQLSHAANHFLTNIVGGYATQLRGEVIIKGKGVMETYWLLGHESDPNVQRMLREMDKEFCEQAGPVVA</sequence>